<evidence type="ECO:0000313" key="2">
    <source>
        <dbReference type="Proteomes" id="UP000767446"/>
    </source>
</evidence>
<gene>
    <name evidence="1" type="ORF">DSM107014_05170</name>
</gene>
<organism evidence="1 2">
    <name type="scientific">Gomphosphaeria aponina SAG 52.96 = DSM 107014</name>
    <dbReference type="NCBI Taxonomy" id="1521640"/>
    <lineage>
        <taxon>Bacteria</taxon>
        <taxon>Bacillati</taxon>
        <taxon>Cyanobacteriota</taxon>
        <taxon>Cyanophyceae</taxon>
        <taxon>Oscillatoriophycideae</taxon>
        <taxon>Chroococcales</taxon>
        <taxon>Gomphosphaeriaceae</taxon>
        <taxon>Gomphosphaeria</taxon>
    </lineage>
</organism>
<comment type="caution">
    <text evidence="1">The sequence shown here is derived from an EMBL/GenBank/DDBJ whole genome shotgun (WGS) entry which is preliminary data.</text>
</comment>
<reference evidence="1" key="1">
    <citation type="submission" date="2021-02" db="EMBL/GenBank/DDBJ databases">
        <title>Metagenome analyses of Stigonema ocellatum DSM 106950, Chlorogloea purpurea SAG 13.99 and Gomphosphaeria aponina DSM 107014.</title>
        <authorList>
            <person name="Marter P."/>
            <person name="Huang S."/>
        </authorList>
    </citation>
    <scope>NUCLEOTIDE SEQUENCE</scope>
    <source>
        <strain evidence="1">JP213</strain>
    </source>
</reference>
<dbReference type="EMBL" id="JADQBC010000025">
    <property type="protein sequence ID" value="MBR8827286.1"/>
    <property type="molecule type" value="Genomic_DNA"/>
</dbReference>
<protein>
    <submittedName>
        <fullName evidence="1">Uncharacterized protein</fullName>
    </submittedName>
</protein>
<proteinExistence type="predicted"/>
<dbReference type="Proteomes" id="UP000767446">
    <property type="component" value="Unassembled WGS sequence"/>
</dbReference>
<name>A0A941GVY5_9CHRO</name>
<evidence type="ECO:0000313" key="1">
    <source>
        <dbReference type="EMBL" id="MBR8827286.1"/>
    </source>
</evidence>
<accession>A0A941GVY5</accession>
<dbReference type="AlphaFoldDB" id="A0A941GVY5"/>
<sequence>MAITAMAREKLGQRVFCLDPFNRTNNKKYRSYFS</sequence>